<gene>
    <name evidence="1" type="ORF">NPIL_5771</name>
</gene>
<dbReference type="AlphaFoldDB" id="A0A8X6N7C8"/>
<protein>
    <submittedName>
        <fullName evidence="1">Uncharacterized protein</fullName>
    </submittedName>
</protein>
<name>A0A8X6N7C8_NEPPI</name>
<comment type="caution">
    <text evidence="1">The sequence shown here is derived from an EMBL/GenBank/DDBJ whole genome shotgun (WGS) entry which is preliminary data.</text>
</comment>
<dbReference type="Proteomes" id="UP000887013">
    <property type="component" value="Unassembled WGS sequence"/>
</dbReference>
<dbReference type="EMBL" id="BMAW01006383">
    <property type="protein sequence ID" value="GFS98608.1"/>
    <property type="molecule type" value="Genomic_DNA"/>
</dbReference>
<organism evidence="1 2">
    <name type="scientific">Nephila pilipes</name>
    <name type="common">Giant wood spider</name>
    <name type="synonym">Nephila maculata</name>
    <dbReference type="NCBI Taxonomy" id="299642"/>
    <lineage>
        <taxon>Eukaryota</taxon>
        <taxon>Metazoa</taxon>
        <taxon>Ecdysozoa</taxon>
        <taxon>Arthropoda</taxon>
        <taxon>Chelicerata</taxon>
        <taxon>Arachnida</taxon>
        <taxon>Araneae</taxon>
        <taxon>Araneomorphae</taxon>
        <taxon>Entelegynae</taxon>
        <taxon>Araneoidea</taxon>
        <taxon>Nephilidae</taxon>
        <taxon>Nephila</taxon>
    </lineage>
</organism>
<keyword evidence="2" id="KW-1185">Reference proteome</keyword>
<evidence type="ECO:0000313" key="1">
    <source>
        <dbReference type="EMBL" id="GFS98608.1"/>
    </source>
</evidence>
<sequence>VANIESIVPDLNALADVSCGTFSKVSSSRCFCTQKTWLQEIAA</sequence>
<feature type="non-terminal residue" evidence="1">
    <location>
        <position position="1"/>
    </location>
</feature>
<proteinExistence type="predicted"/>
<accession>A0A8X6N7C8</accession>
<evidence type="ECO:0000313" key="2">
    <source>
        <dbReference type="Proteomes" id="UP000887013"/>
    </source>
</evidence>
<reference evidence="1" key="1">
    <citation type="submission" date="2020-08" db="EMBL/GenBank/DDBJ databases">
        <title>Multicomponent nature underlies the extraordinary mechanical properties of spider dragline silk.</title>
        <authorList>
            <person name="Kono N."/>
            <person name="Nakamura H."/>
            <person name="Mori M."/>
            <person name="Yoshida Y."/>
            <person name="Ohtoshi R."/>
            <person name="Malay A.D."/>
            <person name="Moran D.A.P."/>
            <person name="Tomita M."/>
            <person name="Numata K."/>
            <person name="Arakawa K."/>
        </authorList>
    </citation>
    <scope>NUCLEOTIDE SEQUENCE</scope>
</reference>